<accession>A0ABV1MWR3</accession>
<sequence length="57" mass="6585">MLERMLSTLIGVETGRPQESALSEQKLTQRYGVKIFNTYNFMEGEFVSGDENIVDRR</sequence>
<gene>
    <name evidence="1" type="ORF">ABNX05_13800</name>
</gene>
<keyword evidence="2" id="KW-1185">Reference proteome</keyword>
<protein>
    <submittedName>
        <fullName evidence="1">Uncharacterized protein</fullName>
    </submittedName>
</protein>
<dbReference type="Proteomes" id="UP001478862">
    <property type="component" value="Unassembled WGS sequence"/>
</dbReference>
<dbReference type="RefSeq" id="WP_349660263.1">
    <property type="nucleotide sequence ID" value="NZ_JBEGDG010000009.1"/>
</dbReference>
<proteinExistence type="predicted"/>
<evidence type="ECO:0000313" key="1">
    <source>
        <dbReference type="EMBL" id="MEQ6355698.1"/>
    </source>
</evidence>
<evidence type="ECO:0000313" key="2">
    <source>
        <dbReference type="Proteomes" id="UP001478862"/>
    </source>
</evidence>
<name>A0ABV1MWR3_9BACI</name>
<comment type="caution">
    <text evidence="1">The sequence shown here is derived from an EMBL/GenBank/DDBJ whole genome shotgun (WGS) entry which is preliminary data.</text>
</comment>
<organism evidence="1 2">
    <name type="scientific">Lysinibacillus zambalensis</name>
    <dbReference type="NCBI Taxonomy" id="3160866"/>
    <lineage>
        <taxon>Bacteria</taxon>
        <taxon>Bacillati</taxon>
        <taxon>Bacillota</taxon>
        <taxon>Bacilli</taxon>
        <taxon>Bacillales</taxon>
        <taxon>Bacillaceae</taxon>
        <taxon>Lysinibacillus</taxon>
    </lineage>
</organism>
<dbReference type="EMBL" id="JBEGDG010000009">
    <property type="protein sequence ID" value="MEQ6355698.1"/>
    <property type="molecule type" value="Genomic_DNA"/>
</dbReference>
<reference evidence="1 2" key="1">
    <citation type="submission" date="2024-06" db="EMBL/GenBank/DDBJ databases">
        <title>Lysinibacillus zambalefons sp. nov., a Novel Firmicute Isolated from the Poon Bato Zambales Hyperalkaline Spring.</title>
        <authorList>
            <person name="Aja J.A."/>
            <person name="Lazaro J.E.H."/>
            <person name="Llorin L.D."/>
            <person name="Lim K.R."/>
            <person name="Teodosio J."/>
            <person name="Dalisay D.S."/>
        </authorList>
    </citation>
    <scope>NUCLEOTIDE SEQUENCE [LARGE SCALE GENOMIC DNA]</scope>
    <source>
        <strain evidence="1 2">M3</strain>
    </source>
</reference>